<sequence>MNVLNTNCTFKNRTIDGINAIACLDINGTIMDSINKSLNSDYTKEEENDNNNIDVFVCFLIVFFSTCALCCIYMCCFDCINSFLKYVSKKIKTIKAKIFKLVTCFYCKSRKIIEYRIDTYDFSVKNCKIINPNFTDIELELDETCSICLENLINIDEPKQQTDILVINKCKHKFHVDCIYPWFNSKYIQHKDLDCPLCRTVVDNVEYKKDEVVIDVSGYSSDDSVSLSDFYD</sequence>
<dbReference type="SMART" id="SM00184">
    <property type="entry name" value="RING"/>
    <property type="match status" value="1"/>
</dbReference>
<proteinExistence type="predicted"/>
<dbReference type="Gene3D" id="3.30.40.10">
    <property type="entry name" value="Zinc/RING finger domain, C3HC4 (zinc finger)"/>
    <property type="match status" value="1"/>
</dbReference>
<dbReference type="GO" id="GO:0008270">
    <property type="term" value="F:zinc ion binding"/>
    <property type="evidence" value="ECO:0007669"/>
    <property type="project" value="UniProtKB-KW"/>
</dbReference>
<dbReference type="PROSITE" id="PS50089">
    <property type="entry name" value="ZF_RING_2"/>
    <property type="match status" value="1"/>
</dbReference>
<feature type="transmembrane region" description="Helical" evidence="4">
    <location>
        <begin position="53"/>
        <end position="80"/>
    </location>
</feature>
<dbReference type="InterPro" id="IPR013083">
    <property type="entry name" value="Znf_RING/FYVE/PHD"/>
</dbReference>
<reference evidence="6" key="1">
    <citation type="journal article" date="2020" name="Nature">
        <title>Giant virus diversity and host interactions through global metagenomics.</title>
        <authorList>
            <person name="Schulz F."/>
            <person name="Roux S."/>
            <person name="Paez-Espino D."/>
            <person name="Jungbluth S."/>
            <person name="Walsh D.A."/>
            <person name="Denef V.J."/>
            <person name="McMahon K.D."/>
            <person name="Konstantinidis K.T."/>
            <person name="Eloe-Fadrosh E.A."/>
            <person name="Kyrpides N.C."/>
            <person name="Woyke T."/>
        </authorList>
    </citation>
    <scope>NUCLEOTIDE SEQUENCE</scope>
    <source>
        <strain evidence="6">GVMAG-M-3300025138-11</strain>
    </source>
</reference>
<evidence type="ECO:0000313" key="6">
    <source>
        <dbReference type="EMBL" id="QHT97216.1"/>
    </source>
</evidence>
<dbReference type="SUPFAM" id="SSF57850">
    <property type="entry name" value="RING/U-box"/>
    <property type="match status" value="1"/>
</dbReference>
<evidence type="ECO:0000256" key="4">
    <source>
        <dbReference type="SAM" id="Phobius"/>
    </source>
</evidence>
<dbReference type="InterPro" id="IPR052788">
    <property type="entry name" value="RING-type_E3_ligase_ATL"/>
</dbReference>
<dbReference type="InterPro" id="IPR001841">
    <property type="entry name" value="Znf_RING"/>
</dbReference>
<dbReference type="AlphaFoldDB" id="A0A6C0IXQ9"/>
<evidence type="ECO:0000259" key="5">
    <source>
        <dbReference type="PROSITE" id="PS50089"/>
    </source>
</evidence>
<keyword evidence="4" id="KW-0472">Membrane</keyword>
<protein>
    <recommendedName>
        <fullName evidence="5">RING-type domain-containing protein</fullName>
    </recommendedName>
</protein>
<dbReference type="EMBL" id="MN740273">
    <property type="protein sequence ID" value="QHT97216.1"/>
    <property type="molecule type" value="Genomic_DNA"/>
</dbReference>
<name>A0A6C0IXQ9_9ZZZZ</name>
<keyword evidence="1" id="KW-0479">Metal-binding</keyword>
<keyword evidence="4" id="KW-1133">Transmembrane helix</keyword>
<accession>A0A6C0IXQ9</accession>
<feature type="domain" description="RING-type" evidence="5">
    <location>
        <begin position="145"/>
        <end position="199"/>
    </location>
</feature>
<organism evidence="6">
    <name type="scientific">viral metagenome</name>
    <dbReference type="NCBI Taxonomy" id="1070528"/>
    <lineage>
        <taxon>unclassified sequences</taxon>
        <taxon>metagenomes</taxon>
        <taxon>organismal metagenomes</taxon>
    </lineage>
</organism>
<evidence type="ECO:0000256" key="3">
    <source>
        <dbReference type="ARBA" id="ARBA00022833"/>
    </source>
</evidence>
<keyword evidence="3" id="KW-0862">Zinc</keyword>
<dbReference type="PANTHER" id="PTHR45798">
    <property type="entry name" value="RING-H2 FINGER PROTEIN ATL61-RELATED-RELATED"/>
    <property type="match status" value="1"/>
</dbReference>
<dbReference type="PANTHER" id="PTHR45798:SF97">
    <property type="entry name" value="ALCOHOL-SENSITIVE RING FINGER PROTEIN 1"/>
    <property type="match status" value="1"/>
</dbReference>
<keyword evidence="2" id="KW-0863">Zinc-finger</keyword>
<keyword evidence="4" id="KW-0812">Transmembrane</keyword>
<dbReference type="Pfam" id="PF13639">
    <property type="entry name" value="zf-RING_2"/>
    <property type="match status" value="1"/>
</dbReference>
<evidence type="ECO:0000256" key="2">
    <source>
        <dbReference type="ARBA" id="ARBA00022771"/>
    </source>
</evidence>
<evidence type="ECO:0000256" key="1">
    <source>
        <dbReference type="ARBA" id="ARBA00022723"/>
    </source>
</evidence>